<dbReference type="EMBL" id="AJAL01000015">
    <property type="protein sequence ID" value="EOH76223.1"/>
    <property type="molecule type" value="Genomic_DNA"/>
</dbReference>
<proteinExistence type="predicted"/>
<dbReference type="HOGENOM" id="CLU_2953342_0_0_9"/>
<organism evidence="1 3">
    <name type="scientific">Enterococcus raffinosus ATCC 49464</name>
    <dbReference type="NCBI Taxonomy" id="1158602"/>
    <lineage>
        <taxon>Bacteria</taxon>
        <taxon>Bacillati</taxon>
        <taxon>Bacillota</taxon>
        <taxon>Bacilli</taxon>
        <taxon>Lactobacillales</taxon>
        <taxon>Enterococcaceae</taxon>
        <taxon>Enterococcus</taxon>
    </lineage>
</organism>
<evidence type="ECO:0000313" key="4">
    <source>
        <dbReference type="Proteomes" id="UP000014158"/>
    </source>
</evidence>
<evidence type="ECO:0000313" key="2">
    <source>
        <dbReference type="EMBL" id="EOT76190.1"/>
    </source>
</evidence>
<reference evidence="1 3" key="1">
    <citation type="submission" date="2013-02" db="EMBL/GenBank/DDBJ databases">
        <title>The Genome Sequence of Enterococcus raffinosus ATCC_49464.</title>
        <authorList>
            <consortium name="The Broad Institute Genome Sequencing Platform"/>
            <consortium name="The Broad Institute Genome Sequencing Center for Infectious Disease"/>
            <person name="Earl A.M."/>
            <person name="Gilmore M.S."/>
            <person name="Lebreton F."/>
            <person name="Walker B."/>
            <person name="Young S.K."/>
            <person name="Zeng Q."/>
            <person name="Gargeya S."/>
            <person name="Fitzgerald M."/>
            <person name="Haas B."/>
            <person name="Abouelleil A."/>
            <person name="Alvarado L."/>
            <person name="Arachchi H.M."/>
            <person name="Berlin A.M."/>
            <person name="Chapman S.B."/>
            <person name="Dewar J."/>
            <person name="Goldberg J."/>
            <person name="Griggs A."/>
            <person name="Gujja S."/>
            <person name="Hansen M."/>
            <person name="Howarth C."/>
            <person name="Imamovic A."/>
            <person name="Larimer J."/>
            <person name="McCowan C."/>
            <person name="Murphy C."/>
            <person name="Neiman D."/>
            <person name="Pearson M."/>
            <person name="Priest M."/>
            <person name="Roberts A."/>
            <person name="Saif S."/>
            <person name="Shea T."/>
            <person name="Sisk P."/>
            <person name="Sykes S."/>
            <person name="Wortman J."/>
            <person name="Nusbaum C."/>
            <person name="Birren B."/>
        </authorList>
    </citation>
    <scope>NUCLEOTIDE SEQUENCE [LARGE SCALE GENOMIC DNA]</scope>
    <source>
        <strain evidence="1 3">ATCC 49464</strain>
    </source>
</reference>
<sequence length="59" mass="6480">MKTITTQEIMSLYKKANANPNQKAVRQSINIGTLANTLANHSINSHATLNKGGALFRQR</sequence>
<dbReference type="Proteomes" id="UP000014158">
    <property type="component" value="Unassembled WGS sequence"/>
</dbReference>
<name>R2NYV5_9ENTE</name>
<dbReference type="Proteomes" id="UP000013877">
    <property type="component" value="Unassembled WGS sequence"/>
</dbReference>
<accession>R2NYV5</accession>
<protein>
    <submittedName>
        <fullName evidence="1">Uncharacterized protein</fullName>
    </submittedName>
</protein>
<dbReference type="RefSeq" id="WP_010746272.1">
    <property type="nucleotide sequence ID" value="NZ_ASWF01000003.1"/>
</dbReference>
<reference evidence="2 4" key="2">
    <citation type="submission" date="2013-03" db="EMBL/GenBank/DDBJ databases">
        <title>The Genome Sequence of Enterococcus raffinosus ATCC_49464 (PacBio/Illumina hybrid assembly).</title>
        <authorList>
            <consortium name="The Broad Institute Genomics Platform"/>
            <consortium name="The Broad Institute Genome Sequencing Center for Infectious Disease"/>
            <person name="Earl A."/>
            <person name="Russ C."/>
            <person name="Gilmore M."/>
            <person name="Surin D."/>
            <person name="Walker B."/>
            <person name="Young S."/>
            <person name="Zeng Q."/>
            <person name="Gargeya S."/>
            <person name="Fitzgerald M."/>
            <person name="Haas B."/>
            <person name="Abouelleil A."/>
            <person name="Allen A.W."/>
            <person name="Alvarado L."/>
            <person name="Arachchi H.M."/>
            <person name="Berlin A.M."/>
            <person name="Chapman S.B."/>
            <person name="Gainer-Dewar J."/>
            <person name="Goldberg J."/>
            <person name="Griggs A."/>
            <person name="Gujja S."/>
            <person name="Hansen M."/>
            <person name="Howarth C."/>
            <person name="Imamovic A."/>
            <person name="Ireland A."/>
            <person name="Larimer J."/>
            <person name="McCowan C."/>
            <person name="Murphy C."/>
            <person name="Pearson M."/>
            <person name="Poon T.W."/>
            <person name="Priest M."/>
            <person name="Roberts A."/>
            <person name="Saif S."/>
            <person name="Shea T."/>
            <person name="Sisk P."/>
            <person name="Sykes S."/>
            <person name="Wortman J."/>
            <person name="Nusbaum C."/>
            <person name="Birren B."/>
        </authorList>
    </citation>
    <scope>NUCLEOTIDE SEQUENCE [LARGE SCALE GENOMIC DNA]</scope>
    <source>
        <strain evidence="2 4">ATCC 49464</strain>
    </source>
</reference>
<comment type="caution">
    <text evidence="1">The sequence shown here is derived from an EMBL/GenBank/DDBJ whole genome shotgun (WGS) entry which is preliminary data.</text>
</comment>
<dbReference type="EMBL" id="ASWF01000003">
    <property type="protein sequence ID" value="EOT76190.1"/>
    <property type="molecule type" value="Genomic_DNA"/>
</dbReference>
<gene>
    <name evidence="2" type="ORF">I590_03016</name>
    <name evidence="1" type="ORF">UAK_03073</name>
</gene>
<evidence type="ECO:0000313" key="1">
    <source>
        <dbReference type="EMBL" id="EOH76223.1"/>
    </source>
</evidence>
<keyword evidence="4" id="KW-1185">Reference proteome</keyword>
<evidence type="ECO:0000313" key="3">
    <source>
        <dbReference type="Proteomes" id="UP000013877"/>
    </source>
</evidence>
<dbReference type="AlphaFoldDB" id="R2NYV5"/>
<dbReference type="PATRIC" id="fig|1158602.3.peg.3071"/>